<evidence type="ECO:0000313" key="1">
    <source>
        <dbReference type="EMBL" id="STO20115.1"/>
    </source>
</evidence>
<reference evidence="1 2" key="1">
    <citation type="submission" date="2018-06" db="EMBL/GenBank/DDBJ databases">
        <authorList>
            <consortium name="Pathogen Informatics"/>
            <person name="Doyle S."/>
        </authorList>
    </citation>
    <scope>NUCLEOTIDE SEQUENCE [LARGE SCALE GENOMIC DNA]</scope>
    <source>
        <strain evidence="1 2">NCTC11370</strain>
    </source>
</reference>
<gene>
    <name evidence="1" type="ORF">NCTC11370_00160</name>
</gene>
<dbReference type="InterPro" id="IPR020022">
    <property type="entry name" value="N-acetyl_sugar_amidoTrfase"/>
</dbReference>
<dbReference type="Proteomes" id="UP000254554">
    <property type="component" value="Unassembled WGS sequence"/>
</dbReference>
<dbReference type="CDD" id="cd01996">
    <property type="entry name" value="AANH_WbpG-like"/>
    <property type="match status" value="1"/>
</dbReference>
<proteinExistence type="predicted"/>
<dbReference type="RefSeq" id="WP_010652327.1">
    <property type="nucleotide sequence ID" value="NZ_JAPHOS010000001.1"/>
</dbReference>
<name>A0A377G5M1_9GAMM</name>
<keyword evidence="2" id="KW-1185">Reference proteome</keyword>
<protein>
    <submittedName>
        <fullName evidence="1">N-acetyl sugar amidotransferase</fullName>
    </submittedName>
</protein>
<sequence length="449" mass="52405">MEKIKSPKPIEINNFIQDSDKLEVKYGLPRNVEFCKLCVISNQRPNSAVEYEHKKESKKSTINFDEEGICDACRVAERKKTTINWEDREKQLKELCDRFRSKDGSYDCIVPGSGGKDSFYAAHILKYKYGMHPLTVTWAPHMYTPWGWRNFQSWMHAGFDNYLFTPNGRVHRLLTRLAVENLFHPFQPFMIGQKAFAPKMALLNKIKLVFYGENEAEYGNPIADSESARRDWSYFSAEDKTKIFLGGTSVADLKNDFGLTDNDLEAYLPANPQQIKEQEIDVHYLGYYLKWHPQSCYYYSVEHGGFEASPERTPGTYSKYNSIDDKIDDFHYFTTMVKFGIGRATYDASQEIRSGDINREEGVALVKRFDTEFPERFAEEIFKYLSINPNEFPTASKMFEQPIIDKAYFMALADSFRSPHLWKYENGQWLLRHQVHNLEQTEAHYLEMV</sequence>
<accession>A0A377G5M1</accession>
<dbReference type="GO" id="GO:0016740">
    <property type="term" value="F:transferase activity"/>
    <property type="evidence" value="ECO:0007669"/>
    <property type="project" value="UniProtKB-KW"/>
</dbReference>
<dbReference type="OrthoDB" id="9765475at2"/>
<dbReference type="NCBIfam" id="TIGR03573">
    <property type="entry name" value="WbuX"/>
    <property type="match status" value="1"/>
</dbReference>
<evidence type="ECO:0000313" key="2">
    <source>
        <dbReference type="Proteomes" id="UP000254554"/>
    </source>
</evidence>
<dbReference type="AlphaFoldDB" id="A0A377G5M1"/>
<dbReference type="EMBL" id="UGGT01000001">
    <property type="protein sequence ID" value="STO20115.1"/>
    <property type="molecule type" value="Genomic_DNA"/>
</dbReference>
<organism evidence="1 2">
    <name type="scientific">Fluoribacter dumoffii</name>
    <dbReference type="NCBI Taxonomy" id="463"/>
    <lineage>
        <taxon>Bacteria</taxon>
        <taxon>Pseudomonadati</taxon>
        <taxon>Pseudomonadota</taxon>
        <taxon>Gammaproteobacteria</taxon>
        <taxon>Legionellales</taxon>
        <taxon>Legionellaceae</taxon>
        <taxon>Fluoribacter</taxon>
    </lineage>
</organism>
<keyword evidence="1" id="KW-0808">Transferase</keyword>
<dbReference type="STRING" id="1094715.GCA_000236165_00161"/>
<dbReference type="SUPFAM" id="SSF52402">
    <property type="entry name" value="Adenine nucleotide alpha hydrolases-like"/>
    <property type="match status" value="1"/>
</dbReference>
<dbReference type="GeneID" id="93291213"/>